<dbReference type="InterPro" id="IPR013433">
    <property type="entry name" value="PHA_gran_rgn"/>
</dbReference>
<gene>
    <name evidence="1" type="ORF">N4261_21275</name>
</gene>
<protein>
    <submittedName>
        <fullName evidence="1">Polyhydroxyalkanoic acid system family protein</fullName>
    </submittedName>
</protein>
<reference evidence="1" key="1">
    <citation type="submission" date="2022-10" db="EMBL/GenBank/DDBJ databases">
        <title>Characterization and whole genome sequencing of a new Roseateles species, isolated from fresh water.</title>
        <authorList>
            <person name="Guliayeva D.Y."/>
            <person name="Akhremchuk A.E."/>
            <person name="Sikolenko M.A."/>
            <person name="Valentovich L.N."/>
            <person name="Sidarenka A.V."/>
        </authorList>
    </citation>
    <scope>NUCLEOTIDE SEQUENCE</scope>
    <source>
        <strain evidence="1">BIM B-1768</strain>
    </source>
</reference>
<sequence length="114" mass="12343">MADIHVFRAHGLGLARAREIAFSWAEEVEQRYGMACTIHEGEDSDTVEFVRSGVKGSLEVTGESFEMEATLGMLLGAFKANIESEIERGLDALLAKEAAASAAEPSKAAKRRRS</sequence>
<organism evidence="1 2">
    <name type="scientific">Roseateles amylovorans</name>
    <dbReference type="NCBI Taxonomy" id="2978473"/>
    <lineage>
        <taxon>Bacteria</taxon>
        <taxon>Pseudomonadati</taxon>
        <taxon>Pseudomonadota</taxon>
        <taxon>Betaproteobacteria</taxon>
        <taxon>Burkholderiales</taxon>
        <taxon>Sphaerotilaceae</taxon>
        <taxon>Roseateles</taxon>
    </lineage>
</organism>
<dbReference type="RefSeq" id="WP_261757247.1">
    <property type="nucleotide sequence ID" value="NZ_CP104562.2"/>
</dbReference>
<keyword evidence="2" id="KW-1185">Reference proteome</keyword>
<dbReference type="Proteomes" id="UP001064933">
    <property type="component" value="Chromosome"/>
</dbReference>
<proteinExistence type="predicted"/>
<dbReference type="EMBL" id="CP104562">
    <property type="protein sequence ID" value="UXH77497.1"/>
    <property type="molecule type" value="Genomic_DNA"/>
</dbReference>
<evidence type="ECO:0000313" key="2">
    <source>
        <dbReference type="Proteomes" id="UP001064933"/>
    </source>
</evidence>
<dbReference type="NCBIfam" id="TIGR02610">
    <property type="entry name" value="PHA_gran_rgn"/>
    <property type="match status" value="1"/>
</dbReference>
<evidence type="ECO:0000313" key="1">
    <source>
        <dbReference type="EMBL" id="UXH77497.1"/>
    </source>
</evidence>
<dbReference type="Pfam" id="PF09650">
    <property type="entry name" value="PHA_gran_rgn"/>
    <property type="match status" value="1"/>
</dbReference>
<accession>A0ABY6AX87</accession>
<name>A0ABY6AX87_9BURK</name>